<evidence type="ECO:0000313" key="3">
    <source>
        <dbReference type="Proteomes" id="UP001595872"/>
    </source>
</evidence>
<dbReference type="RefSeq" id="WP_378254710.1">
    <property type="nucleotide sequence ID" value="NZ_JBHSIT010000003.1"/>
</dbReference>
<protein>
    <recommendedName>
        <fullName evidence="4">Serine/threonine protein kinase</fullName>
    </recommendedName>
</protein>
<organism evidence="2 3">
    <name type="scientific">Actinomadura gamaensis</name>
    <dbReference type="NCBI Taxonomy" id="1763541"/>
    <lineage>
        <taxon>Bacteria</taxon>
        <taxon>Bacillati</taxon>
        <taxon>Actinomycetota</taxon>
        <taxon>Actinomycetes</taxon>
        <taxon>Streptosporangiales</taxon>
        <taxon>Thermomonosporaceae</taxon>
        <taxon>Actinomadura</taxon>
    </lineage>
</organism>
<reference evidence="3" key="1">
    <citation type="journal article" date="2019" name="Int. J. Syst. Evol. Microbiol.">
        <title>The Global Catalogue of Microorganisms (GCM) 10K type strain sequencing project: providing services to taxonomists for standard genome sequencing and annotation.</title>
        <authorList>
            <consortium name="The Broad Institute Genomics Platform"/>
            <consortium name="The Broad Institute Genome Sequencing Center for Infectious Disease"/>
            <person name="Wu L."/>
            <person name="Ma J."/>
        </authorList>
    </citation>
    <scope>NUCLEOTIDE SEQUENCE [LARGE SCALE GENOMIC DNA]</scope>
    <source>
        <strain evidence="3">KLKA75</strain>
    </source>
</reference>
<name>A0ABV9TVW0_9ACTN</name>
<accession>A0ABV9TVW0</accession>
<keyword evidence="3" id="KW-1185">Reference proteome</keyword>
<proteinExistence type="predicted"/>
<feature type="region of interest" description="Disordered" evidence="1">
    <location>
        <begin position="1"/>
        <end position="21"/>
    </location>
</feature>
<evidence type="ECO:0008006" key="4">
    <source>
        <dbReference type="Google" id="ProtNLM"/>
    </source>
</evidence>
<gene>
    <name evidence="2" type="ORF">ACFPCY_13080</name>
</gene>
<feature type="compositionally biased region" description="Polar residues" evidence="1">
    <location>
        <begin position="8"/>
        <end position="18"/>
    </location>
</feature>
<evidence type="ECO:0000256" key="1">
    <source>
        <dbReference type="SAM" id="MobiDB-lite"/>
    </source>
</evidence>
<evidence type="ECO:0000313" key="2">
    <source>
        <dbReference type="EMBL" id="MFC4908262.1"/>
    </source>
</evidence>
<dbReference type="Proteomes" id="UP001595872">
    <property type="component" value="Unassembled WGS sequence"/>
</dbReference>
<comment type="caution">
    <text evidence="2">The sequence shown here is derived from an EMBL/GenBank/DDBJ whole genome shotgun (WGS) entry which is preliminary data.</text>
</comment>
<dbReference type="EMBL" id="JBHSIT010000003">
    <property type="protein sequence ID" value="MFC4908262.1"/>
    <property type="molecule type" value="Genomic_DNA"/>
</dbReference>
<sequence>MTPERDSAMNTGRDSAMNTGRDGAMNTVIICLDRGRGRPPRVHELADGESVVFGWASPRADGPDAGGRDDAALALALGEDEVGVPAGRIRAVDGYWLMTNQSRWRTYCVENLEGGGEYVKVPARRVGMPVPFELSRVRLGLPHRHGRFTVFAPERGELGVPDATGDRTSPLDEASRYFMVLVCLCEPRLRDCCSAAVPTPGQVSARLAAFGDDRALTRSAVNYHIDYLAEKLEVAGPPGGPRTSKRETLAALALKFDLVREEHLALLPAATAETGGPVAQGAPGKAGGAVAQDAPRKAAGAVAQGASGKAGGTVVQGASGKAGGAVVQDASEKAGGRVVQDASGKAGGAVVRGVSGRRIGAFVGDLGADRRELAQGRNG</sequence>